<reference evidence="3 4" key="1">
    <citation type="submission" date="2015-12" db="EMBL/GenBank/DDBJ databases">
        <title>Draft genome sequence of Streptomyces silvensis ATCC 53525, a producer of novel hormone antagonists.</title>
        <authorList>
            <person name="Johnston C.W."/>
            <person name="Li Y."/>
            <person name="Magarvey N.A."/>
        </authorList>
    </citation>
    <scope>NUCLEOTIDE SEQUENCE [LARGE SCALE GENOMIC DNA]</scope>
    <source>
        <strain evidence="3 4">ATCC 53525</strain>
    </source>
</reference>
<organism evidence="3 4">
    <name type="scientific">Streptomyces silvensis</name>
    <dbReference type="NCBI Taxonomy" id="1765722"/>
    <lineage>
        <taxon>Bacteria</taxon>
        <taxon>Bacillati</taxon>
        <taxon>Actinomycetota</taxon>
        <taxon>Actinomycetes</taxon>
        <taxon>Kitasatosporales</taxon>
        <taxon>Streptomycetaceae</taxon>
        <taxon>Streptomyces</taxon>
    </lineage>
</organism>
<dbReference type="AlphaFoldDB" id="A0A0W7X1N7"/>
<dbReference type="SUPFAM" id="SSF52499">
    <property type="entry name" value="Isochorismatase-like hydrolases"/>
    <property type="match status" value="1"/>
</dbReference>
<feature type="domain" description="Isochorismatase-like" evidence="2">
    <location>
        <begin position="4"/>
        <end position="177"/>
    </location>
</feature>
<evidence type="ECO:0000259" key="2">
    <source>
        <dbReference type="Pfam" id="PF00857"/>
    </source>
</evidence>
<dbReference type="InterPro" id="IPR036380">
    <property type="entry name" value="Isochorismatase-like_sf"/>
</dbReference>
<keyword evidence="1" id="KW-0378">Hydrolase</keyword>
<dbReference type="Pfam" id="PF00857">
    <property type="entry name" value="Isochorismatase"/>
    <property type="match status" value="1"/>
</dbReference>
<dbReference type="PANTHER" id="PTHR43540">
    <property type="entry name" value="PEROXYUREIDOACRYLATE/UREIDOACRYLATE AMIDOHYDROLASE-RELATED"/>
    <property type="match status" value="1"/>
</dbReference>
<evidence type="ECO:0000256" key="1">
    <source>
        <dbReference type="ARBA" id="ARBA00022801"/>
    </source>
</evidence>
<dbReference type="Gene3D" id="3.40.50.850">
    <property type="entry name" value="Isochorismatase-like"/>
    <property type="match status" value="1"/>
</dbReference>
<sequence length="202" mass="21348">MKRALVVIDVQNEYVTGGLQIGYPDPALSLANIGAAMDAATREGIPVVVVQHVAPAGAPLFGRDGHGFALHEVVASRPRDHLVEKTLPSSFAGTDFGDWLERQGIDTLTIVGYMTQTCDESTARAAVHRGYSVEMLSDATGTIPMSNRVGTLSAAEVHHAILVVMQSFFAAVSTTAEWIEAARTKSSLGRPDFAAATDAGQL</sequence>
<gene>
    <name evidence="3" type="ORF">AT728_22915</name>
</gene>
<comment type="caution">
    <text evidence="3">The sequence shown here is derived from an EMBL/GenBank/DDBJ whole genome shotgun (WGS) entry which is preliminary data.</text>
</comment>
<dbReference type="STRING" id="1765722.AT728_22915"/>
<dbReference type="Proteomes" id="UP000054804">
    <property type="component" value="Unassembled WGS sequence"/>
</dbReference>
<proteinExistence type="predicted"/>
<evidence type="ECO:0000313" key="4">
    <source>
        <dbReference type="Proteomes" id="UP000054804"/>
    </source>
</evidence>
<accession>A0A0W7X1N7</accession>
<protein>
    <submittedName>
        <fullName evidence="3">Isochorismatase</fullName>
    </submittedName>
</protein>
<dbReference type="PANTHER" id="PTHR43540:SF6">
    <property type="entry name" value="ISOCHORISMATASE-LIKE DOMAIN-CONTAINING PROTEIN"/>
    <property type="match status" value="1"/>
</dbReference>
<name>A0A0W7X1N7_9ACTN</name>
<dbReference type="InterPro" id="IPR000868">
    <property type="entry name" value="Isochorismatase-like_dom"/>
</dbReference>
<dbReference type="OrthoDB" id="3174612at2"/>
<dbReference type="CDD" id="cd01014">
    <property type="entry name" value="nicotinamidase_related"/>
    <property type="match status" value="1"/>
</dbReference>
<dbReference type="InterPro" id="IPR050272">
    <property type="entry name" value="Isochorismatase-like_hydrls"/>
</dbReference>
<keyword evidence="4" id="KW-1185">Reference proteome</keyword>
<dbReference type="EMBL" id="LOCL01000036">
    <property type="protein sequence ID" value="KUF16777.1"/>
    <property type="molecule type" value="Genomic_DNA"/>
</dbReference>
<dbReference type="GO" id="GO:0016787">
    <property type="term" value="F:hydrolase activity"/>
    <property type="evidence" value="ECO:0007669"/>
    <property type="project" value="UniProtKB-KW"/>
</dbReference>
<dbReference type="RefSeq" id="WP_058849047.1">
    <property type="nucleotide sequence ID" value="NZ_LOCL01000036.1"/>
</dbReference>
<evidence type="ECO:0000313" key="3">
    <source>
        <dbReference type="EMBL" id="KUF16777.1"/>
    </source>
</evidence>